<feature type="compositionally biased region" description="Polar residues" evidence="4">
    <location>
        <begin position="91"/>
        <end position="105"/>
    </location>
</feature>
<reference evidence="5 6" key="1">
    <citation type="journal article" date="2020" name="ISME J.">
        <title>Comparative genomics reveals insights into cyanobacterial evolution and habitat adaptation.</title>
        <authorList>
            <person name="Chen M.Y."/>
            <person name="Teng W.K."/>
            <person name="Zhao L."/>
            <person name="Hu C.X."/>
            <person name="Zhou Y.K."/>
            <person name="Han B.P."/>
            <person name="Song L.R."/>
            <person name="Shu W.S."/>
        </authorList>
    </citation>
    <scope>NUCLEOTIDE SEQUENCE [LARGE SCALE GENOMIC DNA]</scope>
    <source>
        <strain evidence="5 6">FACHB-119</strain>
    </source>
</reference>
<dbReference type="EMBL" id="JACJSG010000004">
    <property type="protein sequence ID" value="MBD2499855.1"/>
    <property type="molecule type" value="Genomic_DNA"/>
</dbReference>
<dbReference type="SUPFAM" id="SSF47729">
    <property type="entry name" value="IHF-like DNA-binding proteins"/>
    <property type="match status" value="1"/>
</dbReference>
<protein>
    <submittedName>
        <fullName evidence="5">HU family DNA-binding protein</fullName>
    </submittedName>
</protein>
<evidence type="ECO:0000256" key="1">
    <source>
        <dbReference type="ARBA" id="ARBA00023067"/>
    </source>
</evidence>
<keyword evidence="6" id="KW-1185">Reference proteome</keyword>
<dbReference type="Proteomes" id="UP000661112">
    <property type="component" value="Unassembled WGS sequence"/>
</dbReference>
<gene>
    <name evidence="5" type="ORF">H6G83_04345</name>
</gene>
<evidence type="ECO:0000256" key="3">
    <source>
        <dbReference type="RuleBase" id="RU003939"/>
    </source>
</evidence>
<dbReference type="PANTHER" id="PTHR33175">
    <property type="entry name" value="DNA-BINDING PROTEIN HU"/>
    <property type="match status" value="1"/>
</dbReference>
<dbReference type="InterPro" id="IPR010992">
    <property type="entry name" value="IHF-like_DNA-bd_dom_sf"/>
</dbReference>
<comment type="caution">
    <text evidence="5">The sequence shown here is derived from an EMBL/GenBank/DDBJ whole genome shotgun (WGS) entry which is preliminary data.</text>
</comment>
<dbReference type="SMART" id="SM00411">
    <property type="entry name" value="BHL"/>
    <property type="match status" value="1"/>
</dbReference>
<accession>A0ABR8CY48</accession>
<keyword evidence="1" id="KW-0226">DNA condensation</keyword>
<proteinExistence type="inferred from homology"/>
<dbReference type="PANTHER" id="PTHR33175:SF3">
    <property type="entry name" value="DNA-BINDING PROTEIN HU-BETA"/>
    <property type="match status" value="1"/>
</dbReference>
<organism evidence="5 6">
    <name type="scientific">Anabaena azotica FACHB-119</name>
    <dbReference type="NCBI Taxonomy" id="947527"/>
    <lineage>
        <taxon>Bacteria</taxon>
        <taxon>Bacillati</taxon>
        <taxon>Cyanobacteriota</taxon>
        <taxon>Cyanophyceae</taxon>
        <taxon>Nostocales</taxon>
        <taxon>Nostocaceae</taxon>
        <taxon>Anabaena</taxon>
        <taxon>Anabaena azotica</taxon>
    </lineage>
</organism>
<dbReference type="RefSeq" id="WP_190467499.1">
    <property type="nucleotide sequence ID" value="NZ_JACJSG010000004.1"/>
</dbReference>
<evidence type="ECO:0000313" key="6">
    <source>
        <dbReference type="Proteomes" id="UP000661112"/>
    </source>
</evidence>
<name>A0ABR8CY48_9NOST</name>
<dbReference type="GO" id="GO:0003677">
    <property type="term" value="F:DNA binding"/>
    <property type="evidence" value="ECO:0007669"/>
    <property type="project" value="UniProtKB-KW"/>
</dbReference>
<dbReference type="Pfam" id="PF00216">
    <property type="entry name" value="Bac_DNA_binding"/>
    <property type="match status" value="1"/>
</dbReference>
<dbReference type="InterPro" id="IPR000119">
    <property type="entry name" value="Hist_DNA-bd"/>
</dbReference>
<feature type="region of interest" description="Disordered" evidence="4">
    <location>
        <begin position="88"/>
        <end position="115"/>
    </location>
</feature>
<sequence>MNTQLSEYIQNATGYSKANIDGVLESFINFVQLSLRKGESVRIEKFGVFSHKDLPERDGRNPKTGEVIRIAARRKAVFKFANTFSIEPEPSTLQSQNQSEAGNTKSPPPIPPELLASSSENLWHMQIDGKPVQLKESELLSKGLTETTPLWSDRTNWKLAKDIPELSYLFSKAA</sequence>
<comment type="similarity">
    <text evidence="3">Belongs to the bacterial histone-like protein family.</text>
</comment>
<dbReference type="CDD" id="cd13831">
    <property type="entry name" value="HU"/>
    <property type="match status" value="1"/>
</dbReference>
<evidence type="ECO:0000256" key="4">
    <source>
        <dbReference type="SAM" id="MobiDB-lite"/>
    </source>
</evidence>
<keyword evidence="2 5" id="KW-0238">DNA-binding</keyword>
<dbReference type="PRINTS" id="PR01727">
    <property type="entry name" value="DNABINDINGHU"/>
</dbReference>
<dbReference type="Gene3D" id="4.10.520.10">
    <property type="entry name" value="IHF-like DNA-binding proteins"/>
    <property type="match status" value="1"/>
</dbReference>
<evidence type="ECO:0000313" key="5">
    <source>
        <dbReference type="EMBL" id="MBD2499855.1"/>
    </source>
</evidence>
<evidence type="ECO:0000256" key="2">
    <source>
        <dbReference type="ARBA" id="ARBA00023125"/>
    </source>
</evidence>